<evidence type="ECO:0000313" key="4">
    <source>
        <dbReference type="Proteomes" id="UP000007115"/>
    </source>
</evidence>
<gene>
    <name evidence="3" type="ORF">TRIVIDRAFT_181009</name>
</gene>
<dbReference type="InParanoid" id="G9MYC5"/>
<evidence type="ECO:0000256" key="1">
    <source>
        <dbReference type="SAM" id="MobiDB-lite"/>
    </source>
</evidence>
<dbReference type="Pfam" id="PF10395">
    <property type="entry name" value="Utp8_b_propeller"/>
    <property type="match status" value="1"/>
</dbReference>
<dbReference type="VEuPathDB" id="FungiDB:TRIVIDRAFT_181009"/>
<keyword evidence="4" id="KW-1185">Reference proteome</keyword>
<evidence type="ECO:0000259" key="2">
    <source>
        <dbReference type="Pfam" id="PF10395"/>
    </source>
</evidence>
<feature type="compositionally biased region" description="Polar residues" evidence="1">
    <location>
        <begin position="496"/>
        <end position="511"/>
    </location>
</feature>
<dbReference type="RefSeq" id="XP_013954743.1">
    <property type="nucleotide sequence ID" value="XM_014099268.1"/>
</dbReference>
<dbReference type="Proteomes" id="UP000007115">
    <property type="component" value="Unassembled WGS sequence"/>
</dbReference>
<dbReference type="EMBL" id="ABDF02000079">
    <property type="protein sequence ID" value="EHK20547.1"/>
    <property type="molecule type" value="Genomic_DNA"/>
</dbReference>
<sequence length="915" mass="100017">MASEYRIHKPYVLATLPKPLDHTKGNIVAREVYGQRDGQKKRKRTELVVGVDGETTSIYDVPASRLITSYPIPPQESFTSPPYSVRVRRNNSSDALRYTFIATTDAGAHKITLFKDVAHRDGKTTSNSVSQVLSTSAVKYLTCSSPSNEAANIGDIIAVCEDGEVVCLSGETLAIRWSSSSKSMVQDLVAANVSDFHVEYALSGSAAEFNEGLFKNRPEVFSALPKPVDSQLELVVIISKSFSQNVESRHLIVLAAVSGDSSASADVQHLVPLDIVPITSITSQGNAEQPTYQVDVQSGLLLQLQEGAIGVYDLTGAVPKLKSSIEAENAQSFARLFKPFVLASSLNSIGLYNYQYRSVHSKATLDWAEVPTEGETPRSCQLISYLRSQDLVVALVENILVTIQVEPPKNSGKRRKEGLLIDSIGRGTGLEIPTKRVRCEASSEFSKLVPGTLSDDYLTQFQTETEAADKLLANNELSKWEDILRGKFGVSKKGTGPTNGENSKAQEASDSQELPEWDWLSGASYPAVDRRWIIYAITQVFSVDVKEVNDITRPELRLVLPESNVTTYLVVAGHLTLSNLRTAFRDELAPEASDNRTVAGDLIRCLADADLSLTLLLNYLQATKLGEVELLLAIRALMLSMDLIPEGKLEATKLLTNEPHQSNSNGTGNKDDIEMDLDDLERKIAVTEHYLGDDSSSRSRGLTLAFTKLWRLPAVSTVKALRTTVSTDDIMSLIYLLRVELLRGAWTSLYIDPTSFDSEGNEPPPDGVIALIADLLGRCLDAVGAGGWLFNDAISWADKAETSDFLTALRLEVTAALEGIEEAVFLNGILGETVRFGNAVQKGSATRQNWGPNKPILVHLENRESRLLPLGLKTKLLPTREKVVSGGEVVQRSIRETGHLISQKVEAYSLEKLAI</sequence>
<protein>
    <recommendedName>
        <fullName evidence="2">Utp8 beta-propeller domain-containing protein</fullName>
    </recommendedName>
</protein>
<organism evidence="3 4">
    <name type="scientific">Hypocrea virens (strain Gv29-8 / FGSC 10586)</name>
    <name type="common">Gliocladium virens</name>
    <name type="synonym">Trichoderma virens</name>
    <dbReference type="NCBI Taxonomy" id="413071"/>
    <lineage>
        <taxon>Eukaryota</taxon>
        <taxon>Fungi</taxon>
        <taxon>Dikarya</taxon>
        <taxon>Ascomycota</taxon>
        <taxon>Pezizomycotina</taxon>
        <taxon>Sordariomycetes</taxon>
        <taxon>Hypocreomycetidae</taxon>
        <taxon>Hypocreales</taxon>
        <taxon>Hypocreaceae</taxon>
        <taxon>Trichoderma</taxon>
    </lineage>
</organism>
<dbReference type="STRING" id="413071.G9MYC5"/>
<proteinExistence type="predicted"/>
<dbReference type="OrthoDB" id="5330858at2759"/>
<dbReference type="InterPro" id="IPR018843">
    <property type="entry name" value="Utp8_b-prop"/>
</dbReference>
<evidence type="ECO:0000313" key="3">
    <source>
        <dbReference type="EMBL" id="EHK20547.1"/>
    </source>
</evidence>
<feature type="domain" description="Utp8 beta-propeller" evidence="2">
    <location>
        <begin position="7"/>
        <end position="365"/>
    </location>
</feature>
<dbReference type="GeneID" id="25789069"/>
<dbReference type="HOGENOM" id="CLU_013566_0_0_1"/>
<name>G9MYC5_HYPVG</name>
<reference evidence="3 4" key="1">
    <citation type="journal article" date="2011" name="Genome Biol.">
        <title>Comparative genome sequence analysis underscores mycoparasitism as the ancestral life style of Trichoderma.</title>
        <authorList>
            <person name="Kubicek C.P."/>
            <person name="Herrera-Estrella A."/>
            <person name="Seidl-Seiboth V."/>
            <person name="Martinez D.A."/>
            <person name="Druzhinina I.S."/>
            <person name="Thon M."/>
            <person name="Zeilinger S."/>
            <person name="Casas-Flores S."/>
            <person name="Horwitz B.A."/>
            <person name="Mukherjee P.K."/>
            <person name="Mukherjee M."/>
            <person name="Kredics L."/>
            <person name="Alcaraz L.D."/>
            <person name="Aerts A."/>
            <person name="Antal Z."/>
            <person name="Atanasova L."/>
            <person name="Cervantes-Badillo M.G."/>
            <person name="Challacombe J."/>
            <person name="Chertkov O."/>
            <person name="McCluskey K."/>
            <person name="Coulpier F."/>
            <person name="Deshpande N."/>
            <person name="von Doehren H."/>
            <person name="Ebbole D.J."/>
            <person name="Esquivel-Naranjo E.U."/>
            <person name="Fekete E."/>
            <person name="Flipphi M."/>
            <person name="Glaser F."/>
            <person name="Gomez-Rodriguez E.Y."/>
            <person name="Gruber S."/>
            <person name="Han C."/>
            <person name="Henrissat B."/>
            <person name="Hermosa R."/>
            <person name="Hernandez-Onate M."/>
            <person name="Karaffa L."/>
            <person name="Kosti I."/>
            <person name="Le Crom S."/>
            <person name="Lindquist E."/>
            <person name="Lucas S."/>
            <person name="Luebeck M."/>
            <person name="Luebeck P.S."/>
            <person name="Margeot A."/>
            <person name="Metz B."/>
            <person name="Misra M."/>
            <person name="Nevalainen H."/>
            <person name="Omann M."/>
            <person name="Packer N."/>
            <person name="Perrone G."/>
            <person name="Uresti-Rivera E.E."/>
            <person name="Salamov A."/>
            <person name="Schmoll M."/>
            <person name="Seiboth B."/>
            <person name="Shapiro H."/>
            <person name="Sukno S."/>
            <person name="Tamayo-Ramos J.A."/>
            <person name="Tisch D."/>
            <person name="Wiest A."/>
            <person name="Wilkinson H.H."/>
            <person name="Zhang M."/>
            <person name="Coutinho P.M."/>
            <person name="Kenerley C.M."/>
            <person name="Monte E."/>
            <person name="Baker S.E."/>
            <person name="Grigoriev I.V."/>
        </authorList>
    </citation>
    <scope>NUCLEOTIDE SEQUENCE [LARGE SCALE GENOMIC DNA]</scope>
    <source>
        <strain evidence="4">Gv29-8 / FGSC 10586</strain>
    </source>
</reference>
<dbReference type="OMA" id="GGWLFND"/>
<dbReference type="AlphaFoldDB" id="G9MYC5"/>
<dbReference type="eggNOG" id="ENOG502S1FV">
    <property type="taxonomic scope" value="Eukaryota"/>
</dbReference>
<comment type="caution">
    <text evidence="3">The sequence shown here is derived from an EMBL/GenBank/DDBJ whole genome shotgun (WGS) entry which is preliminary data.</text>
</comment>
<feature type="region of interest" description="Disordered" evidence="1">
    <location>
        <begin position="491"/>
        <end position="511"/>
    </location>
</feature>
<accession>G9MYC5</accession>